<evidence type="ECO:0000259" key="7">
    <source>
        <dbReference type="Pfam" id="PF22692"/>
    </source>
</evidence>
<evidence type="ECO:0000313" key="9">
    <source>
        <dbReference type="Proteomes" id="UP001320148"/>
    </source>
</evidence>
<keyword evidence="8" id="KW-0966">Cell projection</keyword>
<feature type="domain" description="Flagellar basal-body/hook protein C-terminal" evidence="6">
    <location>
        <begin position="177"/>
        <end position="221"/>
    </location>
</feature>
<dbReference type="InterPro" id="IPR053967">
    <property type="entry name" value="LlgE_F_G-like_D1"/>
</dbReference>
<dbReference type="Pfam" id="PF22692">
    <property type="entry name" value="LlgE_F_G_D1"/>
    <property type="match status" value="1"/>
</dbReference>
<keyword evidence="3 4" id="KW-0975">Bacterial flagellum</keyword>
<reference evidence="8 9" key="1">
    <citation type="submission" date="2021-02" db="EMBL/GenBank/DDBJ databases">
        <title>Complete genome of Desulfoluna sp. strain ASN36.</title>
        <authorList>
            <person name="Takahashi A."/>
            <person name="Kojima H."/>
            <person name="Fukui M."/>
        </authorList>
    </citation>
    <scope>NUCLEOTIDE SEQUENCE [LARGE SCALE GENOMIC DNA]</scope>
    <source>
        <strain evidence="8 9">ASN36</strain>
    </source>
</reference>
<dbReference type="InterPro" id="IPR010930">
    <property type="entry name" value="Flg_bb/hook_C_dom"/>
</dbReference>
<dbReference type="SUPFAM" id="SSF117143">
    <property type="entry name" value="Flagellar hook protein flgE"/>
    <property type="match status" value="1"/>
</dbReference>
<dbReference type="EMBL" id="AP024488">
    <property type="protein sequence ID" value="BCS94717.1"/>
    <property type="molecule type" value="Genomic_DNA"/>
</dbReference>
<dbReference type="InterPro" id="IPR020013">
    <property type="entry name" value="Flagellar_FlgE/F/G"/>
</dbReference>
<accession>A0ABM7PAQ2</accession>
<evidence type="ECO:0000256" key="3">
    <source>
        <dbReference type="ARBA" id="ARBA00023143"/>
    </source>
</evidence>
<evidence type="ECO:0000256" key="1">
    <source>
        <dbReference type="ARBA" id="ARBA00004117"/>
    </source>
</evidence>
<feature type="domain" description="Flagellar hook protein FlgE/F/G-like D1" evidence="7">
    <location>
        <begin position="68"/>
        <end position="113"/>
    </location>
</feature>
<keyword evidence="8" id="KW-0969">Cilium</keyword>
<evidence type="ECO:0000256" key="4">
    <source>
        <dbReference type="RuleBase" id="RU362116"/>
    </source>
</evidence>
<dbReference type="Proteomes" id="UP001320148">
    <property type="component" value="Chromosome"/>
</dbReference>
<feature type="region of interest" description="Disordered" evidence="5">
    <location>
        <begin position="202"/>
        <end position="225"/>
    </location>
</feature>
<protein>
    <submittedName>
        <fullName evidence="8">Flagellar basal-body rod protein FlgF</fullName>
    </submittedName>
</protein>
<keyword evidence="8" id="KW-0282">Flagellum</keyword>
<name>A0ABM7PAQ2_9BACT</name>
<evidence type="ECO:0000259" key="6">
    <source>
        <dbReference type="Pfam" id="PF06429"/>
    </source>
</evidence>
<gene>
    <name evidence="8" type="primary">flgF</name>
    <name evidence="8" type="ORF">DSLASN_03490</name>
</gene>
<dbReference type="Pfam" id="PF06429">
    <property type="entry name" value="Flg_bbr_C"/>
    <property type="match status" value="1"/>
</dbReference>
<evidence type="ECO:0000256" key="5">
    <source>
        <dbReference type="SAM" id="MobiDB-lite"/>
    </source>
</evidence>
<dbReference type="NCBIfam" id="TIGR03506">
    <property type="entry name" value="FlgEFG_subfam"/>
    <property type="match status" value="1"/>
</dbReference>
<evidence type="ECO:0000256" key="2">
    <source>
        <dbReference type="ARBA" id="ARBA00009677"/>
    </source>
</evidence>
<comment type="similarity">
    <text evidence="2 4">Belongs to the flagella basal body rod proteins family.</text>
</comment>
<evidence type="ECO:0000313" key="8">
    <source>
        <dbReference type="EMBL" id="BCS94717.1"/>
    </source>
</evidence>
<dbReference type="InterPro" id="IPR037925">
    <property type="entry name" value="FlgE/F/G-like"/>
</dbReference>
<dbReference type="PANTHER" id="PTHR30435:SF19">
    <property type="entry name" value="FLAGELLAR BASAL-BODY ROD PROTEIN FLGG"/>
    <property type="match status" value="1"/>
</dbReference>
<comment type="subcellular location">
    <subcellularLocation>
        <location evidence="1 4">Bacterial flagellum basal body</location>
    </subcellularLocation>
</comment>
<proteinExistence type="inferred from homology"/>
<keyword evidence="9" id="KW-1185">Reference proteome</keyword>
<sequence length="225" mass="24451">MLFEMTRSAQAGLRKERQHELIANHLANANTTGFKKDILSFDRALNPILTTDHSQGDLIETGNPLDLAIEGEGFFKINTPAGDRYTRDGNFTVDAIGRMVTQEGFPVMGKNGPVTLTGEDIFFGEQGEVIMNAIAFDSLDLVSMTDLRALKKEGSNLFSLDPAKGAEIPAATAKLHQGSLEGANISTVTEMTHLIDAQRMYESSGKVMRTSDETDARANQMGRPA</sequence>
<dbReference type="PANTHER" id="PTHR30435">
    <property type="entry name" value="FLAGELLAR PROTEIN"/>
    <property type="match status" value="1"/>
</dbReference>
<organism evidence="8 9">
    <name type="scientific">Desulfoluna limicola</name>
    <dbReference type="NCBI Taxonomy" id="2810562"/>
    <lineage>
        <taxon>Bacteria</taxon>
        <taxon>Pseudomonadati</taxon>
        <taxon>Thermodesulfobacteriota</taxon>
        <taxon>Desulfobacteria</taxon>
        <taxon>Desulfobacterales</taxon>
        <taxon>Desulfolunaceae</taxon>
        <taxon>Desulfoluna</taxon>
    </lineage>
</organism>
<dbReference type="RefSeq" id="WP_236891015.1">
    <property type="nucleotide sequence ID" value="NZ_AP024488.1"/>
</dbReference>